<protein>
    <recommendedName>
        <fullName evidence="5">Laminin G domain-containing protein</fullName>
    </recommendedName>
</protein>
<organism evidence="6 7">
    <name type="scientific">Anguilla anguilla</name>
    <name type="common">European freshwater eel</name>
    <name type="synonym">Muraena anguilla</name>
    <dbReference type="NCBI Taxonomy" id="7936"/>
    <lineage>
        <taxon>Eukaryota</taxon>
        <taxon>Metazoa</taxon>
        <taxon>Chordata</taxon>
        <taxon>Craniata</taxon>
        <taxon>Vertebrata</taxon>
        <taxon>Euteleostomi</taxon>
        <taxon>Actinopterygii</taxon>
        <taxon>Neopterygii</taxon>
        <taxon>Teleostei</taxon>
        <taxon>Anguilliformes</taxon>
        <taxon>Anguillidae</taxon>
        <taxon>Anguilla</taxon>
    </lineage>
</organism>
<feature type="domain" description="Laminin G" evidence="5">
    <location>
        <begin position="52"/>
        <end position="236"/>
    </location>
</feature>
<reference evidence="6" key="1">
    <citation type="submission" date="2021-01" db="EMBL/GenBank/DDBJ databases">
        <title>A chromosome-scale assembly of European eel, Anguilla anguilla.</title>
        <authorList>
            <person name="Henkel C."/>
            <person name="Jong-Raadsen S.A."/>
            <person name="Dufour S."/>
            <person name="Weltzien F.-A."/>
            <person name="Palstra A.P."/>
            <person name="Pelster B."/>
            <person name="Spaink H.P."/>
            <person name="Van Den Thillart G.E."/>
            <person name="Jansen H."/>
            <person name="Zahm M."/>
            <person name="Klopp C."/>
            <person name="Cedric C."/>
            <person name="Louis A."/>
            <person name="Berthelot C."/>
            <person name="Parey E."/>
            <person name="Roest Crollius H."/>
            <person name="Montfort J."/>
            <person name="Robinson-Rechavi M."/>
            <person name="Bucao C."/>
            <person name="Bouchez O."/>
            <person name="Gislard M."/>
            <person name="Lluch J."/>
            <person name="Milhes M."/>
            <person name="Lampietro C."/>
            <person name="Lopez Roques C."/>
            <person name="Donnadieu C."/>
            <person name="Braasch I."/>
            <person name="Desvignes T."/>
            <person name="Postlethwait J."/>
            <person name="Bobe J."/>
            <person name="Guiguen Y."/>
            <person name="Dirks R."/>
        </authorList>
    </citation>
    <scope>NUCLEOTIDE SEQUENCE</scope>
    <source>
        <strain evidence="6">Tag_6206</strain>
        <tissue evidence="6">Liver</tissue>
    </source>
</reference>
<evidence type="ECO:0000256" key="3">
    <source>
        <dbReference type="PROSITE-ProRule" id="PRU00122"/>
    </source>
</evidence>
<keyword evidence="1 4" id="KW-0732">Signal</keyword>
<dbReference type="InterPro" id="IPR001791">
    <property type="entry name" value="Laminin_G"/>
</dbReference>
<dbReference type="Gene3D" id="2.60.120.200">
    <property type="match status" value="1"/>
</dbReference>
<dbReference type="Proteomes" id="UP001044222">
    <property type="component" value="Chromosome 15"/>
</dbReference>
<feature type="chain" id="PRO_5039238281" description="Laminin G domain-containing protein" evidence="4">
    <location>
        <begin position="24"/>
        <end position="278"/>
    </location>
</feature>
<accession>A0A9D3LPX1</accession>
<dbReference type="Pfam" id="PF02210">
    <property type="entry name" value="Laminin_G_2"/>
    <property type="match status" value="1"/>
</dbReference>
<name>A0A9D3LPX1_ANGAN</name>
<sequence length="278" mass="31084">MGSILFRAIEWYILFLALTRIYASTDGGQLEPVETGSGMLLTEEVDLLEQLFWQVGNSSNSSITLEGQKCPVLQVGQYSTLSLPLRQVFGARFADEFSLLLQLRSTQEEERSLLTLLSPHSHILLQIRLNPYTFTLVTTQQRHYEFPVGALSDGRWHQVSVGVSARSLDLHVDCVLTESVNWTSPGMDIATDGLLMVGGIVEDFETPFEGGLRQLTFLMGDPGAARDHCTRHVPACGGVPRTPAHQNRPAPWRTSSSPRMTWRTCWRVQRPLSACRTR</sequence>
<evidence type="ECO:0000256" key="4">
    <source>
        <dbReference type="SAM" id="SignalP"/>
    </source>
</evidence>
<dbReference type="EMBL" id="JAFIRN010000015">
    <property type="protein sequence ID" value="KAG5834202.1"/>
    <property type="molecule type" value="Genomic_DNA"/>
</dbReference>
<keyword evidence="7" id="KW-1185">Reference proteome</keyword>
<dbReference type="AlphaFoldDB" id="A0A9D3LPX1"/>
<proteinExistence type="predicted"/>
<dbReference type="PROSITE" id="PS50025">
    <property type="entry name" value="LAM_G_DOMAIN"/>
    <property type="match status" value="1"/>
</dbReference>
<gene>
    <name evidence="6" type="ORF">ANANG_G00259020</name>
</gene>
<evidence type="ECO:0000256" key="2">
    <source>
        <dbReference type="ARBA" id="ARBA00022737"/>
    </source>
</evidence>
<evidence type="ECO:0000259" key="5">
    <source>
        <dbReference type="PROSITE" id="PS50025"/>
    </source>
</evidence>
<evidence type="ECO:0000313" key="7">
    <source>
        <dbReference type="Proteomes" id="UP001044222"/>
    </source>
</evidence>
<dbReference type="InterPro" id="IPR048287">
    <property type="entry name" value="TSPN-like_N"/>
</dbReference>
<evidence type="ECO:0000256" key="1">
    <source>
        <dbReference type="ARBA" id="ARBA00022729"/>
    </source>
</evidence>
<comment type="caution">
    <text evidence="6">The sequence shown here is derived from an EMBL/GenBank/DDBJ whole genome shotgun (WGS) entry which is preliminary data.</text>
</comment>
<dbReference type="InterPro" id="IPR013320">
    <property type="entry name" value="ConA-like_dom_sf"/>
</dbReference>
<comment type="caution">
    <text evidence="3">Lacks conserved residue(s) required for the propagation of feature annotation.</text>
</comment>
<feature type="signal peptide" evidence="4">
    <location>
        <begin position="1"/>
        <end position="23"/>
    </location>
</feature>
<dbReference type="SMART" id="SM00210">
    <property type="entry name" value="TSPN"/>
    <property type="match status" value="1"/>
</dbReference>
<keyword evidence="2" id="KW-0677">Repeat</keyword>
<evidence type="ECO:0000313" key="6">
    <source>
        <dbReference type="EMBL" id="KAG5834202.1"/>
    </source>
</evidence>
<dbReference type="SUPFAM" id="SSF49899">
    <property type="entry name" value="Concanavalin A-like lectins/glucanases"/>
    <property type="match status" value="1"/>
</dbReference>